<organism evidence="1 2">
    <name type="scientific">Gibberella zeae</name>
    <name type="common">Wheat head blight fungus</name>
    <name type="synonym">Fusarium graminearum</name>
    <dbReference type="NCBI Taxonomy" id="5518"/>
    <lineage>
        <taxon>Eukaryota</taxon>
        <taxon>Fungi</taxon>
        <taxon>Dikarya</taxon>
        <taxon>Ascomycota</taxon>
        <taxon>Pezizomycotina</taxon>
        <taxon>Sordariomycetes</taxon>
        <taxon>Hypocreomycetidae</taxon>
        <taxon>Hypocreales</taxon>
        <taxon>Nectriaceae</taxon>
        <taxon>Fusarium</taxon>
    </lineage>
</organism>
<dbReference type="AlphaFoldDB" id="A0A9N8RDM2"/>
<proteinExistence type="predicted"/>
<comment type="caution">
    <text evidence="1">The sequence shown here is derived from an EMBL/GenBank/DDBJ whole genome shotgun (WGS) entry which is preliminary data.</text>
</comment>
<evidence type="ECO:0000313" key="1">
    <source>
        <dbReference type="EMBL" id="CAG1985088.1"/>
    </source>
</evidence>
<accession>A0A9N8RDM2</accession>
<sequence>METSSTTRLPNEILFNIFSHFCLHCQDHYNQDWDERPLRAIKPCREEQQPNAKSWYSIERNTLFAACLASKGLRDIAQPILYHEFVLGYGDSWKSDLYDWGGRLISFMQTLARRPELCRQVKVVYINTHLFTSNDEGKRATLLEAARALKIDLPAVWKQRASNILASEAEDWPEVYSIFLSTYLDESRDLTEKQERRLRRAMDQSPAPAWRWLNSELMAMLIAQTHASSLRSLGVVNLPLKTLDLGIAANSLIELAPTLRTLNLHDYSGDLSAWDTELPNLKTLRITNDYLSANTLRRLLDACTGGLVAFEFEAYKRVAESPRCGVSTARILPGVNDANSIQFEDYENYTPAPPHMLRDSHFQPSDVIKILQKHKNTLRILHLDLTNREYRTKKIPLDVNLKDFSTLQHVFINAFQLLGSEENIEIEHEVLIRLLPRSIVSLVIHRENFRRRCRVKEALFALADSKSRSPGHFPFLKHVACNLRKRSTTVSSLRSLFEPVGVEFCTRVESLNKLKPYLSGHNGSSSLGFPVFDDSSAQTLAGPDKPESTCSTILGSKTVKNVPTSTGTVKRNITIVKKVIRKVNVIVVPPAKTTTTVETSTVKSTTTNLGRTSTTTSTVDLSTFIDVRTSWKIETSTTSSITTKFITTTITRPPSWIAIKGDPDWRPRKRAEKNDGFVNVEALTNNQLPQSVRCVREIPKYSTKTVVTTVKGPRITLKAATKTKTSTVPTTITVTDYPNASITATEISYRSVTTIVRDVTSTSTIPETATVESLIPTATAYDMCSDDNILVTANGGIRPGYIRLPYSGDFNPIQIGVGYTGKPCCIACASNPLCVGSYIEDGVCKIFVPKDSDMCLNGGQDEIGGYMTYQELDSGFDIIFSNGPCGKFKNYGISANQD</sequence>
<dbReference type="EMBL" id="CAJPIJ010000134">
    <property type="protein sequence ID" value="CAG1985088.1"/>
    <property type="molecule type" value="Genomic_DNA"/>
</dbReference>
<name>A0A9N8RDM2_GIBZA</name>
<dbReference type="Proteomes" id="UP000746612">
    <property type="component" value="Unassembled WGS sequence"/>
</dbReference>
<protein>
    <submittedName>
        <fullName evidence="1">Uncharacterized protein</fullName>
    </submittedName>
</protein>
<reference evidence="1" key="1">
    <citation type="submission" date="2021-03" db="EMBL/GenBank/DDBJ databases">
        <authorList>
            <person name="Alouane T."/>
            <person name="Langin T."/>
            <person name="Bonhomme L."/>
        </authorList>
    </citation>
    <scope>NUCLEOTIDE SEQUENCE</scope>
    <source>
        <strain evidence="1">MDC_Fg202</strain>
    </source>
</reference>
<gene>
    <name evidence="1" type="ORF">MDCFG202_LOCUS259877</name>
</gene>
<evidence type="ECO:0000313" key="2">
    <source>
        <dbReference type="Proteomes" id="UP000746612"/>
    </source>
</evidence>